<evidence type="ECO:0000256" key="1">
    <source>
        <dbReference type="ARBA" id="ARBA00008366"/>
    </source>
</evidence>
<keyword evidence="3 5" id="KW-0288">FMN</keyword>
<accession>A0A0R2KBZ1</accession>
<feature type="domain" description="Nitroreductase" evidence="6">
    <location>
        <begin position="13"/>
        <end position="166"/>
    </location>
</feature>
<keyword evidence="4 5" id="KW-0560">Oxidoreductase</keyword>
<dbReference type="GO" id="GO:0016491">
    <property type="term" value="F:oxidoreductase activity"/>
    <property type="evidence" value="ECO:0007669"/>
    <property type="project" value="UniProtKB-UniRule"/>
</dbReference>
<dbReference type="SUPFAM" id="SSF55469">
    <property type="entry name" value="FMN-dependent nitroreductase-like"/>
    <property type="match status" value="1"/>
</dbReference>
<organism evidence="7 8">
    <name type="scientific">Ligilactobacillus acidipiscis</name>
    <dbReference type="NCBI Taxonomy" id="89059"/>
    <lineage>
        <taxon>Bacteria</taxon>
        <taxon>Bacillati</taxon>
        <taxon>Bacillota</taxon>
        <taxon>Bacilli</taxon>
        <taxon>Lactobacillales</taxon>
        <taxon>Lactobacillaceae</taxon>
        <taxon>Ligilactobacillus</taxon>
    </lineage>
</organism>
<evidence type="ECO:0000256" key="3">
    <source>
        <dbReference type="ARBA" id="ARBA00022643"/>
    </source>
</evidence>
<evidence type="ECO:0000256" key="2">
    <source>
        <dbReference type="ARBA" id="ARBA00022630"/>
    </source>
</evidence>
<comment type="similarity">
    <text evidence="1 5">Belongs to the flavin oxidoreductase frp family.</text>
</comment>
<dbReference type="AlphaFoldDB" id="A0A0R2KBZ1"/>
<dbReference type="CDD" id="cd02146">
    <property type="entry name" value="NfsA-like"/>
    <property type="match status" value="1"/>
</dbReference>
<dbReference type="InterPro" id="IPR000415">
    <property type="entry name" value="Nitroreductase-like"/>
</dbReference>
<evidence type="ECO:0000259" key="6">
    <source>
        <dbReference type="Pfam" id="PF00881"/>
    </source>
</evidence>
<dbReference type="Gene3D" id="3.40.109.10">
    <property type="entry name" value="NADH Oxidase"/>
    <property type="match status" value="1"/>
</dbReference>
<keyword evidence="2 5" id="KW-0285">Flavoprotein</keyword>
<dbReference type="InterPro" id="IPR016446">
    <property type="entry name" value="Flavin_OxRdtase_Frp"/>
</dbReference>
<dbReference type="OrthoDB" id="9775805at2"/>
<evidence type="ECO:0000256" key="5">
    <source>
        <dbReference type="PIRNR" id="PIRNR005426"/>
    </source>
</evidence>
<dbReference type="PANTHER" id="PTHR43425:SF2">
    <property type="entry name" value="OXYGEN-INSENSITIVE NADPH NITROREDUCTASE"/>
    <property type="match status" value="1"/>
</dbReference>
<reference evidence="7 8" key="1">
    <citation type="journal article" date="2015" name="Genome Announc.">
        <title>Expanding the biotechnology potential of lactobacilli through comparative genomics of 213 strains and associated genera.</title>
        <authorList>
            <person name="Sun Z."/>
            <person name="Harris H.M."/>
            <person name="McCann A."/>
            <person name="Guo C."/>
            <person name="Argimon S."/>
            <person name="Zhang W."/>
            <person name="Yang X."/>
            <person name="Jeffery I.B."/>
            <person name="Cooney J.C."/>
            <person name="Kagawa T.F."/>
            <person name="Liu W."/>
            <person name="Song Y."/>
            <person name="Salvetti E."/>
            <person name="Wrobel A."/>
            <person name="Rasinkangas P."/>
            <person name="Parkhill J."/>
            <person name="Rea M.C."/>
            <person name="O'Sullivan O."/>
            <person name="Ritari J."/>
            <person name="Douillard F.P."/>
            <person name="Paul Ross R."/>
            <person name="Yang R."/>
            <person name="Briner A.E."/>
            <person name="Felis G.E."/>
            <person name="de Vos W.M."/>
            <person name="Barrangou R."/>
            <person name="Klaenhammer T.R."/>
            <person name="Caufield P.W."/>
            <person name="Cui Y."/>
            <person name="Zhang H."/>
            <person name="O'Toole P.W."/>
        </authorList>
    </citation>
    <scope>NUCLEOTIDE SEQUENCE [LARGE SCALE GENOMIC DNA]</scope>
    <source>
        <strain evidence="7 8">DSM 15353</strain>
    </source>
</reference>
<protein>
    <submittedName>
        <fullName evidence="7">NADPH-flavin oxidoreductase</fullName>
    </submittedName>
</protein>
<dbReference type="EMBL" id="JQBK01000009">
    <property type="protein sequence ID" value="KRN87006.1"/>
    <property type="molecule type" value="Genomic_DNA"/>
</dbReference>
<name>A0A0R2KBZ1_9LACO</name>
<evidence type="ECO:0000313" key="7">
    <source>
        <dbReference type="EMBL" id="KRN87006.1"/>
    </source>
</evidence>
<dbReference type="Pfam" id="PF00881">
    <property type="entry name" value="Nitroreductase"/>
    <property type="match status" value="1"/>
</dbReference>
<gene>
    <name evidence="7" type="ORF">IV43_GL002170</name>
</gene>
<dbReference type="Proteomes" id="UP000051491">
    <property type="component" value="Unassembled WGS sequence"/>
</dbReference>
<evidence type="ECO:0000256" key="4">
    <source>
        <dbReference type="ARBA" id="ARBA00023002"/>
    </source>
</evidence>
<dbReference type="PANTHER" id="PTHR43425">
    <property type="entry name" value="OXYGEN-INSENSITIVE NADPH NITROREDUCTASE"/>
    <property type="match status" value="1"/>
</dbReference>
<dbReference type="PIRSF" id="PIRSF005426">
    <property type="entry name" value="Frp"/>
    <property type="match status" value="1"/>
</dbReference>
<dbReference type="PATRIC" id="fig|89059.3.peg.2290"/>
<dbReference type="RefSeq" id="WP_056972587.1">
    <property type="nucleotide sequence ID" value="NZ_JBHUGU010000002.1"/>
</dbReference>
<dbReference type="STRING" id="89059.LAC1533_1101"/>
<dbReference type="InterPro" id="IPR029479">
    <property type="entry name" value="Nitroreductase"/>
</dbReference>
<evidence type="ECO:0000313" key="8">
    <source>
        <dbReference type="Proteomes" id="UP000051491"/>
    </source>
</evidence>
<sequence length="252" mass="29367">MTDKKNQTKSLLLNRRTIRAFKEQKLPRKTVELLMQTARQTATSSFLQQSSVIHVTDLEKRRVIRNICQQDYVGANGDLFIFIVDLYRNQQIRKHQRNDDGRLHNTDVFFQAYDDTVLSVQSVATMAESLGLGTVFLGSIVNDSAKMVETLKLPPLTFPILGLQVGVPDQEPQLKPRLPLDLRTFENEYNYTLETSELEKYDQVVQTYYDLRDSNRRIDSFTNQINSDKLNHKITRRDEILQTLHRQKLCLY</sequence>
<comment type="caution">
    <text evidence="7">The sequence shown here is derived from an EMBL/GenBank/DDBJ whole genome shotgun (WGS) entry which is preliminary data.</text>
</comment>
<proteinExistence type="inferred from homology"/>
<keyword evidence="5" id="KW-0521">NADP</keyword>